<dbReference type="Pfam" id="PF10165">
    <property type="entry name" value="Ric8"/>
    <property type="match status" value="1"/>
</dbReference>
<dbReference type="STRING" id="1353952.A0A165DRB8"/>
<name>A0A165DRB8_9BASI</name>
<feature type="compositionally biased region" description="Low complexity" evidence="4">
    <location>
        <begin position="499"/>
        <end position="513"/>
    </location>
</feature>
<dbReference type="InParanoid" id="A0A165DRB8"/>
<keyword evidence="3" id="KW-0143">Chaperone</keyword>
<evidence type="ECO:0000256" key="4">
    <source>
        <dbReference type="SAM" id="MobiDB-lite"/>
    </source>
</evidence>
<dbReference type="EMBL" id="KV424039">
    <property type="protein sequence ID" value="KZT53372.1"/>
    <property type="molecule type" value="Genomic_DNA"/>
</dbReference>
<dbReference type="PANTHER" id="PTHR12425:SF5">
    <property type="entry name" value="SYNEMBRYN"/>
    <property type="match status" value="1"/>
</dbReference>
<feature type="region of interest" description="Disordered" evidence="4">
    <location>
        <begin position="490"/>
        <end position="530"/>
    </location>
</feature>
<feature type="compositionally biased region" description="Low complexity" evidence="4">
    <location>
        <begin position="284"/>
        <end position="306"/>
    </location>
</feature>
<evidence type="ECO:0000256" key="1">
    <source>
        <dbReference type="ARBA" id="ARBA00009049"/>
    </source>
</evidence>
<dbReference type="OrthoDB" id="5585685at2759"/>
<dbReference type="InterPro" id="IPR016024">
    <property type="entry name" value="ARM-type_fold"/>
</dbReference>
<dbReference type="GO" id="GO:0001965">
    <property type="term" value="F:G-protein alpha-subunit binding"/>
    <property type="evidence" value="ECO:0007669"/>
    <property type="project" value="TreeGrafter"/>
</dbReference>
<dbReference type="InterPro" id="IPR019318">
    <property type="entry name" value="Gua_nucleotide_exch_fac_Ric8"/>
</dbReference>
<accession>A0A165DRB8</accession>
<dbReference type="AlphaFoldDB" id="A0A165DRB8"/>
<dbReference type="GO" id="GO:0007186">
    <property type="term" value="P:G protein-coupled receptor signaling pathway"/>
    <property type="evidence" value="ECO:0007669"/>
    <property type="project" value="TreeGrafter"/>
</dbReference>
<dbReference type="GO" id="GO:0005085">
    <property type="term" value="F:guanyl-nucleotide exchange factor activity"/>
    <property type="evidence" value="ECO:0007669"/>
    <property type="project" value="UniProtKB-KW"/>
</dbReference>
<evidence type="ECO:0000256" key="3">
    <source>
        <dbReference type="ARBA" id="ARBA00023186"/>
    </source>
</evidence>
<dbReference type="SUPFAM" id="SSF48371">
    <property type="entry name" value="ARM repeat"/>
    <property type="match status" value="1"/>
</dbReference>
<feature type="region of interest" description="Disordered" evidence="4">
    <location>
        <begin position="283"/>
        <end position="309"/>
    </location>
</feature>
<dbReference type="PANTHER" id="PTHR12425">
    <property type="entry name" value="SYNEMBRYN"/>
    <property type="match status" value="1"/>
</dbReference>
<evidence type="ECO:0000313" key="6">
    <source>
        <dbReference type="Proteomes" id="UP000076842"/>
    </source>
</evidence>
<gene>
    <name evidence="5" type="ORF">CALCODRAFT_501188</name>
</gene>
<keyword evidence="2" id="KW-0344">Guanine-nucleotide releasing factor</keyword>
<dbReference type="Proteomes" id="UP000076842">
    <property type="component" value="Unassembled WGS sequence"/>
</dbReference>
<keyword evidence="6" id="KW-1185">Reference proteome</keyword>
<reference evidence="5 6" key="1">
    <citation type="journal article" date="2016" name="Mol. Biol. Evol.">
        <title>Comparative Genomics of Early-Diverging Mushroom-Forming Fungi Provides Insights into the Origins of Lignocellulose Decay Capabilities.</title>
        <authorList>
            <person name="Nagy L.G."/>
            <person name="Riley R."/>
            <person name="Tritt A."/>
            <person name="Adam C."/>
            <person name="Daum C."/>
            <person name="Floudas D."/>
            <person name="Sun H."/>
            <person name="Yadav J.S."/>
            <person name="Pangilinan J."/>
            <person name="Larsson K.H."/>
            <person name="Matsuura K."/>
            <person name="Barry K."/>
            <person name="Labutti K."/>
            <person name="Kuo R."/>
            <person name="Ohm R.A."/>
            <person name="Bhattacharya S.S."/>
            <person name="Shirouzu T."/>
            <person name="Yoshinaga Y."/>
            <person name="Martin F.M."/>
            <person name="Grigoriev I.V."/>
            <person name="Hibbett D.S."/>
        </authorList>
    </citation>
    <scope>NUCLEOTIDE SEQUENCE [LARGE SCALE GENOMIC DNA]</scope>
    <source>
        <strain evidence="5 6">HHB12733</strain>
    </source>
</reference>
<comment type="similarity">
    <text evidence="1">Belongs to the synembryn family.</text>
</comment>
<evidence type="ECO:0000256" key="2">
    <source>
        <dbReference type="ARBA" id="ARBA00022658"/>
    </source>
</evidence>
<organism evidence="5 6">
    <name type="scientific">Calocera cornea HHB12733</name>
    <dbReference type="NCBI Taxonomy" id="1353952"/>
    <lineage>
        <taxon>Eukaryota</taxon>
        <taxon>Fungi</taxon>
        <taxon>Dikarya</taxon>
        <taxon>Basidiomycota</taxon>
        <taxon>Agaricomycotina</taxon>
        <taxon>Dacrymycetes</taxon>
        <taxon>Dacrymycetales</taxon>
        <taxon>Dacrymycetaceae</taxon>
        <taxon>Calocera</taxon>
    </lineage>
</organism>
<protein>
    <submittedName>
        <fullName evidence="5">Uncharacterized protein</fullName>
    </submittedName>
</protein>
<proteinExistence type="inferred from homology"/>
<sequence length="566" mass="62063">MATFASYTSLGPTDKSKVSSALQSIILAGAGARDRVPLIQVLLDDVADGRGRIGQKETGQALLAAKVLARVPEGAQVFGQTKNLRAFLKVIKSVSLPADAQTEAMRCVANALLLVPSAREEWISIGGADACIDILDRDSYGPETYFPAARIVYLITVARTPYILKMVDQYRIVDTLSRRLESIFDNFPISQPWTKEALTDLLKLTFNMTLQYPRMIDETPGGSNRVLGELWDDKFAVIVPTLLRLYHGLPPTSVPLTAPLTHVIHVLLNVPVEPFTTLFFPSQGSPTGSSHGSAGPSPNGSSAHPPESFGQRALNYLQRRSISSDKHPFIGRRSSPQPSTDAFKRSMDLLDSALAHYFPASDREITEPDDLKVRLMAKKEDVNVDEALSPLVLFIQRLIAGNEHVRERIRTVLLPPDLDRSVPLQRRPDLVGRLVRLLTSVHMPRLKDAVGEMLYAMCDANAEQLASAIGYGNVAGFLFNKGIMIPPPDSGDNGVNPITGTTSSSSSSNHTSSAPPIVDMDTPMTEEEKEAEAERLFVLFDRLERSGYGVNPVRRAQQEGRFQEIE</sequence>
<dbReference type="GO" id="GO:0005737">
    <property type="term" value="C:cytoplasm"/>
    <property type="evidence" value="ECO:0007669"/>
    <property type="project" value="TreeGrafter"/>
</dbReference>
<evidence type="ECO:0000313" key="5">
    <source>
        <dbReference type="EMBL" id="KZT53372.1"/>
    </source>
</evidence>